<dbReference type="NCBIfam" id="TIGR01907">
    <property type="entry name" value="casE_Cse3"/>
    <property type="match status" value="1"/>
</dbReference>
<dbReference type="CDD" id="cd09727">
    <property type="entry name" value="Cas6_I-E"/>
    <property type="match status" value="1"/>
</dbReference>
<sequence length="229" mass="25634">MFLTRFPVNPARRGARKLLSSPQAMHAGVRAAFRTPEEYEGPDARTLWRLDTPAPATVYLYIVSPGRPDLTHLVEQAGWPTADGEPWVTRHYDALLESLRPGQRWAFRLTANPTHSGRKTADAKETQRFAYLQEEHQVAWLSSRAARHGFELATQRDGRPNLRLHRRQTQTFKRGMDAVTLTTVTYDGLLQVNNADALRRALTNGIGHAKAYGCGLLTLAPPSPTEADK</sequence>
<organism evidence="1 2">
    <name type="scientific">Micromonospora globbae</name>
    <dbReference type="NCBI Taxonomy" id="1894969"/>
    <lineage>
        <taxon>Bacteria</taxon>
        <taxon>Bacillati</taxon>
        <taxon>Actinomycetota</taxon>
        <taxon>Actinomycetes</taxon>
        <taxon>Micromonosporales</taxon>
        <taxon>Micromonosporaceae</taxon>
        <taxon>Micromonospora</taxon>
    </lineage>
</organism>
<dbReference type="SUPFAM" id="SSF117987">
    <property type="entry name" value="CRISPR-associated protein"/>
    <property type="match status" value="2"/>
</dbReference>
<evidence type="ECO:0000313" key="1">
    <source>
        <dbReference type="EMBL" id="WUP52160.1"/>
    </source>
</evidence>
<dbReference type="Pfam" id="PF08798">
    <property type="entry name" value="CRISPR_assoc"/>
    <property type="match status" value="1"/>
</dbReference>
<accession>A0ABZ1SCJ5</accession>
<gene>
    <name evidence="1" type="primary">cas6e</name>
    <name evidence="1" type="ORF">OG994_11860</name>
</gene>
<name>A0ABZ1SCJ5_9ACTN</name>
<keyword evidence="2" id="KW-1185">Reference proteome</keyword>
<proteinExistence type="predicted"/>
<reference evidence="1" key="1">
    <citation type="submission" date="2022-10" db="EMBL/GenBank/DDBJ databases">
        <title>The complete genomes of actinobacterial strains from the NBC collection.</title>
        <authorList>
            <person name="Joergensen T.S."/>
            <person name="Alvarez Arevalo M."/>
            <person name="Sterndorff E.B."/>
            <person name="Faurdal D."/>
            <person name="Vuksanovic O."/>
            <person name="Mourched A.-S."/>
            <person name="Charusanti P."/>
            <person name="Shaw S."/>
            <person name="Blin K."/>
            <person name="Weber T."/>
        </authorList>
    </citation>
    <scope>NUCLEOTIDE SEQUENCE</scope>
    <source>
        <strain evidence="1">NBC_00256</strain>
    </source>
</reference>
<dbReference type="SMART" id="SM01101">
    <property type="entry name" value="CRISPR_assoc"/>
    <property type="match status" value="1"/>
</dbReference>
<dbReference type="InterPro" id="IPR010179">
    <property type="entry name" value="CRISPR-assoc_prot_Cse3"/>
</dbReference>
<dbReference type="RefSeq" id="WP_328853222.1">
    <property type="nucleotide sequence ID" value="NZ_CP108084.1"/>
</dbReference>
<dbReference type="Proteomes" id="UP001432190">
    <property type="component" value="Chromosome"/>
</dbReference>
<protein>
    <submittedName>
        <fullName evidence="1">Type I-E CRISPR-associated protein Cas6/Cse3/CasE</fullName>
    </submittedName>
</protein>
<dbReference type="Gene3D" id="3.30.70.1210">
    <property type="entry name" value="Crispr-associated protein, domain 2"/>
    <property type="match status" value="1"/>
</dbReference>
<dbReference type="EMBL" id="CP108084">
    <property type="protein sequence ID" value="WUP52160.1"/>
    <property type="molecule type" value="Genomic_DNA"/>
</dbReference>
<dbReference type="Gene3D" id="3.30.70.1200">
    <property type="entry name" value="Crispr-associated protein, domain 1"/>
    <property type="match status" value="1"/>
</dbReference>
<evidence type="ECO:0000313" key="2">
    <source>
        <dbReference type="Proteomes" id="UP001432190"/>
    </source>
</evidence>